<keyword evidence="2" id="KW-0067">ATP-binding</keyword>
<protein>
    <recommendedName>
        <fullName evidence="3">HTH luxR-type domain-containing protein</fullName>
    </recommendedName>
</protein>
<dbReference type="SUPFAM" id="SSF52540">
    <property type="entry name" value="P-loop containing nucleoside triphosphate hydrolases"/>
    <property type="match status" value="1"/>
</dbReference>
<evidence type="ECO:0000256" key="2">
    <source>
        <dbReference type="ARBA" id="ARBA00022840"/>
    </source>
</evidence>
<dbReference type="Pfam" id="PF00196">
    <property type="entry name" value="GerE"/>
    <property type="match status" value="1"/>
</dbReference>
<dbReference type="GO" id="GO:0004016">
    <property type="term" value="F:adenylate cyclase activity"/>
    <property type="evidence" value="ECO:0007669"/>
    <property type="project" value="TreeGrafter"/>
</dbReference>
<evidence type="ECO:0000259" key="3">
    <source>
        <dbReference type="PROSITE" id="PS50043"/>
    </source>
</evidence>
<name>A0A6J4SIP4_9ACTN</name>
<dbReference type="PROSITE" id="PS50043">
    <property type="entry name" value="HTH_LUXR_2"/>
    <property type="match status" value="1"/>
</dbReference>
<dbReference type="InterPro" id="IPR016032">
    <property type="entry name" value="Sig_transdc_resp-reg_C-effctor"/>
</dbReference>
<dbReference type="SMART" id="SM00421">
    <property type="entry name" value="HTH_LUXR"/>
    <property type="match status" value="1"/>
</dbReference>
<gene>
    <name evidence="4" type="ORF">AVDCRST_MAG53-1918</name>
</gene>
<dbReference type="GO" id="GO:0005737">
    <property type="term" value="C:cytoplasm"/>
    <property type="evidence" value="ECO:0007669"/>
    <property type="project" value="TreeGrafter"/>
</dbReference>
<feature type="domain" description="HTH luxR-type" evidence="3">
    <location>
        <begin position="861"/>
        <end position="925"/>
    </location>
</feature>
<keyword evidence="1" id="KW-0547">Nucleotide-binding</keyword>
<dbReference type="SUPFAM" id="SSF46894">
    <property type="entry name" value="C-terminal effector domain of the bipartite response regulators"/>
    <property type="match status" value="1"/>
</dbReference>
<proteinExistence type="predicted"/>
<dbReference type="InterPro" id="IPR041664">
    <property type="entry name" value="AAA_16"/>
</dbReference>
<dbReference type="PRINTS" id="PR00038">
    <property type="entry name" value="HTHLUXR"/>
</dbReference>
<dbReference type="EMBL" id="CADCVR010000064">
    <property type="protein sequence ID" value="CAA9500412.1"/>
    <property type="molecule type" value="Genomic_DNA"/>
</dbReference>
<reference evidence="4" key="1">
    <citation type="submission" date="2020-02" db="EMBL/GenBank/DDBJ databases">
        <authorList>
            <person name="Meier V. D."/>
        </authorList>
    </citation>
    <scope>NUCLEOTIDE SEQUENCE</scope>
    <source>
        <strain evidence="4">AVDCRST_MAG53</strain>
    </source>
</reference>
<dbReference type="GO" id="GO:0003677">
    <property type="term" value="F:DNA binding"/>
    <property type="evidence" value="ECO:0007669"/>
    <property type="project" value="InterPro"/>
</dbReference>
<dbReference type="PANTHER" id="PTHR16305">
    <property type="entry name" value="TESTICULAR SOLUBLE ADENYLYL CYCLASE"/>
    <property type="match status" value="1"/>
</dbReference>
<dbReference type="AlphaFoldDB" id="A0A6J4SIP4"/>
<dbReference type="GO" id="GO:0005524">
    <property type="term" value="F:ATP binding"/>
    <property type="evidence" value="ECO:0007669"/>
    <property type="project" value="UniProtKB-KW"/>
</dbReference>
<dbReference type="InterPro" id="IPR027417">
    <property type="entry name" value="P-loop_NTPase"/>
</dbReference>
<organism evidence="4">
    <name type="scientific">uncultured Solirubrobacteraceae bacterium</name>
    <dbReference type="NCBI Taxonomy" id="1162706"/>
    <lineage>
        <taxon>Bacteria</taxon>
        <taxon>Bacillati</taxon>
        <taxon>Actinomycetota</taxon>
        <taxon>Thermoleophilia</taxon>
        <taxon>Solirubrobacterales</taxon>
        <taxon>Solirubrobacteraceae</taxon>
        <taxon>environmental samples</taxon>
    </lineage>
</organism>
<dbReference type="GO" id="GO:0006355">
    <property type="term" value="P:regulation of DNA-templated transcription"/>
    <property type="evidence" value="ECO:0007669"/>
    <property type="project" value="InterPro"/>
</dbReference>
<dbReference type="PROSITE" id="PS00622">
    <property type="entry name" value="HTH_LUXR_1"/>
    <property type="match status" value="1"/>
</dbReference>
<accession>A0A6J4SIP4</accession>
<dbReference type="InterPro" id="IPR000792">
    <property type="entry name" value="Tscrpt_reg_LuxR_C"/>
</dbReference>
<dbReference type="Pfam" id="PF13191">
    <property type="entry name" value="AAA_16"/>
    <property type="match status" value="1"/>
</dbReference>
<dbReference type="InterPro" id="IPR036388">
    <property type="entry name" value="WH-like_DNA-bd_sf"/>
</dbReference>
<dbReference type="CDD" id="cd06170">
    <property type="entry name" value="LuxR_C_like"/>
    <property type="match status" value="1"/>
</dbReference>
<dbReference type="Gene3D" id="1.10.10.10">
    <property type="entry name" value="Winged helix-like DNA-binding domain superfamily/Winged helix DNA-binding domain"/>
    <property type="match status" value="1"/>
</dbReference>
<dbReference type="PANTHER" id="PTHR16305:SF35">
    <property type="entry name" value="TRANSCRIPTIONAL ACTIVATOR DOMAIN"/>
    <property type="match status" value="1"/>
</dbReference>
<sequence>MAGEEPIVGLLEREAERGELRAALVAAVRGSGAVVLVEGPPGIGKTWLLEDAAVAAARLSVVVSGARAHELEQGVPYGVVRSLLDPAVEGLDAALEGAGAAVARVLGDAAGGPGGAEDTGAVVHGLYALTAALAARAPRALLVDDAHWADAASVRFLLYLSRRVEALSIALIVGVRGGEAPELVARLLDAAPVRRVRPPALSAEAVGVVLRGGLGREVGAALRDACLSATGGTPLLVVELARALAAAPAADDAATALQVGRLAPEAVTRSVTLRLAAVSEAARRLARATAIFGEKARLGDAAALAGLREDDAAAAAGELAAVALLADAVPLAWRHDLLRVAALAGVPAAERTALHLRAARVLDARAADIGLVAAQLLAAEANGDEWTTRVLRRAAADARRRSAPDVAATLLRHALAGRCADAGLRLDLARAEVAAGEPAGAVRMREVLRGEAEPVARARLALELGEALASAQEHREAAAILRDALRGEPGEELALQVLAMLAVCERYAPGPGDSDAQGRLAATVAGLAGATPGERYAMAIDALNRPHATAAELAAAARVVQRAAPDGLLPRAALGGTAVNLINAYELDEAEAWLARIFEELGELGLPVAWTQASNILGMCLRLRGDLQAAERRLREAYAAAVEMQLGFDRIVGAELALVLVEAGRVGEAAVLLATCDPPGPVPERMLDNVRLLARARVAEAEHRDEKAVSGLLELGRRLRGWGLERPVPPWRSRAARLLATRGDGDHARRLAAEELAAARLWGGREVLGIALRGTGLVAEPVDLAALEASVDALDGGLARLEHARSLVELGAARRRGRERSAAREPLERGMELAHRCGAAGLAEHARTELRAAGARPRRLVRTGTDALTPSERRVAELAAEGRTNRQIAAALYVTVATVETHLRHAFQKLGVNARTQLRGALAEKITGAP</sequence>
<evidence type="ECO:0000256" key="1">
    <source>
        <dbReference type="ARBA" id="ARBA00022741"/>
    </source>
</evidence>
<evidence type="ECO:0000313" key="4">
    <source>
        <dbReference type="EMBL" id="CAA9500412.1"/>
    </source>
</evidence>